<dbReference type="Proteomes" id="UP000284120">
    <property type="component" value="Unassembled WGS sequence"/>
</dbReference>
<reference evidence="1 2" key="1">
    <citation type="submission" date="2018-06" db="EMBL/GenBank/DDBJ databases">
        <title>Pedobacter endophyticus sp. nov., an endophytic bacterium isolated from a leaf of Triticum aestivum.</title>
        <authorList>
            <person name="Zhang L."/>
        </authorList>
    </citation>
    <scope>NUCLEOTIDE SEQUENCE [LARGE SCALE GENOMIC DNA]</scope>
    <source>
        <strain evidence="1 2">CM134L-2</strain>
    </source>
</reference>
<dbReference type="AlphaFoldDB" id="A0A443YZU6"/>
<keyword evidence="2" id="KW-1185">Reference proteome</keyword>
<evidence type="ECO:0000313" key="2">
    <source>
        <dbReference type="Proteomes" id="UP000284120"/>
    </source>
</evidence>
<sequence length="134" mass="15082">MKKVGTKFFIAVLVIFLIGWMLKDTFTQSGIEDLKGGFKEIASYRNENNTGPVQRIYSVTVKDTTAAQLQAYGDLMPHTKYGNTKVYYFLEGKEAPTKLSPGDVNFDADFNQNCFALYEKSAMGNVGLLKWPFK</sequence>
<proteinExistence type="predicted"/>
<comment type="caution">
    <text evidence="1">The sequence shown here is derived from an EMBL/GenBank/DDBJ whole genome shotgun (WGS) entry which is preliminary data.</text>
</comment>
<accession>A0A443YZU6</accession>
<organism evidence="1 2">
    <name type="scientific">Pedobacter chitinilyticus</name>
    <dbReference type="NCBI Taxonomy" id="2233776"/>
    <lineage>
        <taxon>Bacteria</taxon>
        <taxon>Pseudomonadati</taxon>
        <taxon>Bacteroidota</taxon>
        <taxon>Sphingobacteriia</taxon>
        <taxon>Sphingobacteriales</taxon>
        <taxon>Sphingobacteriaceae</taxon>
        <taxon>Pedobacter</taxon>
    </lineage>
</organism>
<gene>
    <name evidence="1" type="ORF">DPV69_00305</name>
</gene>
<name>A0A443YZU6_9SPHI</name>
<evidence type="ECO:0000313" key="1">
    <source>
        <dbReference type="EMBL" id="RWU09823.1"/>
    </source>
</evidence>
<dbReference type="RefSeq" id="WP_113645263.1">
    <property type="nucleotide sequence ID" value="NZ_QMHN01000001.1"/>
</dbReference>
<dbReference type="OrthoDB" id="709006at2"/>
<dbReference type="EMBL" id="SAYW01000001">
    <property type="protein sequence ID" value="RWU09823.1"/>
    <property type="molecule type" value="Genomic_DNA"/>
</dbReference>
<protein>
    <submittedName>
        <fullName evidence="1">Uncharacterized protein</fullName>
    </submittedName>
</protein>